<gene>
    <name evidence="1" type="ORF">B0T25DRAFT_546865</name>
</gene>
<comment type="caution">
    <text evidence="1">The sequence shown here is derived from an EMBL/GenBank/DDBJ whole genome shotgun (WGS) entry which is preliminary data.</text>
</comment>
<accession>A0AAJ0MBU4</accession>
<protein>
    <submittedName>
        <fullName evidence="1">Uncharacterized protein</fullName>
    </submittedName>
</protein>
<evidence type="ECO:0000313" key="2">
    <source>
        <dbReference type="Proteomes" id="UP001275084"/>
    </source>
</evidence>
<dbReference type="AlphaFoldDB" id="A0AAJ0MBU4"/>
<name>A0AAJ0MBU4_9PEZI</name>
<organism evidence="1 2">
    <name type="scientific">Lasiosphaeria hispida</name>
    <dbReference type="NCBI Taxonomy" id="260671"/>
    <lineage>
        <taxon>Eukaryota</taxon>
        <taxon>Fungi</taxon>
        <taxon>Dikarya</taxon>
        <taxon>Ascomycota</taxon>
        <taxon>Pezizomycotina</taxon>
        <taxon>Sordariomycetes</taxon>
        <taxon>Sordariomycetidae</taxon>
        <taxon>Sordariales</taxon>
        <taxon>Lasiosphaeriaceae</taxon>
        <taxon>Lasiosphaeria</taxon>
    </lineage>
</organism>
<reference evidence="1" key="2">
    <citation type="submission" date="2023-06" db="EMBL/GenBank/DDBJ databases">
        <authorList>
            <consortium name="Lawrence Berkeley National Laboratory"/>
            <person name="Haridas S."/>
            <person name="Hensen N."/>
            <person name="Bonometti L."/>
            <person name="Westerberg I."/>
            <person name="Brannstrom I.O."/>
            <person name="Guillou S."/>
            <person name="Cros-Aarteil S."/>
            <person name="Calhoun S."/>
            <person name="Kuo A."/>
            <person name="Mondo S."/>
            <person name="Pangilinan J."/>
            <person name="Riley R."/>
            <person name="Labutti K."/>
            <person name="Andreopoulos B."/>
            <person name="Lipzen A."/>
            <person name="Chen C."/>
            <person name="Yanf M."/>
            <person name="Daum C."/>
            <person name="Ng V."/>
            <person name="Clum A."/>
            <person name="Steindorff A."/>
            <person name="Ohm R."/>
            <person name="Martin F."/>
            <person name="Silar P."/>
            <person name="Natvig D."/>
            <person name="Lalanne C."/>
            <person name="Gautier V."/>
            <person name="Ament-Velasquez S.L."/>
            <person name="Kruys A."/>
            <person name="Hutchinson M.I."/>
            <person name="Powell A.J."/>
            <person name="Barry K."/>
            <person name="Miller A.N."/>
            <person name="Grigoriev I.V."/>
            <person name="Debuchy R."/>
            <person name="Gladieux P."/>
            <person name="Thoren M.H."/>
            <person name="Johannesson H."/>
        </authorList>
    </citation>
    <scope>NUCLEOTIDE SEQUENCE</scope>
    <source>
        <strain evidence="1">CBS 955.72</strain>
    </source>
</reference>
<dbReference type="EMBL" id="JAUIQD010000005">
    <property type="protein sequence ID" value="KAK3348952.1"/>
    <property type="molecule type" value="Genomic_DNA"/>
</dbReference>
<keyword evidence="2" id="KW-1185">Reference proteome</keyword>
<proteinExistence type="predicted"/>
<reference evidence="1" key="1">
    <citation type="journal article" date="2023" name="Mol. Phylogenet. Evol.">
        <title>Genome-scale phylogeny and comparative genomics of the fungal order Sordariales.</title>
        <authorList>
            <person name="Hensen N."/>
            <person name="Bonometti L."/>
            <person name="Westerberg I."/>
            <person name="Brannstrom I.O."/>
            <person name="Guillou S."/>
            <person name="Cros-Aarteil S."/>
            <person name="Calhoun S."/>
            <person name="Haridas S."/>
            <person name="Kuo A."/>
            <person name="Mondo S."/>
            <person name="Pangilinan J."/>
            <person name="Riley R."/>
            <person name="LaButti K."/>
            <person name="Andreopoulos B."/>
            <person name="Lipzen A."/>
            <person name="Chen C."/>
            <person name="Yan M."/>
            <person name="Daum C."/>
            <person name="Ng V."/>
            <person name="Clum A."/>
            <person name="Steindorff A."/>
            <person name="Ohm R.A."/>
            <person name="Martin F."/>
            <person name="Silar P."/>
            <person name="Natvig D.O."/>
            <person name="Lalanne C."/>
            <person name="Gautier V."/>
            <person name="Ament-Velasquez S.L."/>
            <person name="Kruys A."/>
            <person name="Hutchinson M.I."/>
            <person name="Powell A.J."/>
            <person name="Barry K."/>
            <person name="Miller A.N."/>
            <person name="Grigoriev I.V."/>
            <person name="Debuchy R."/>
            <person name="Gladieux P."/>
            <person name="Hiltunen Thoren M."/>
            <person name="Johannesson H."/>
        </authorList>
    </citation>
    <scope>NUCLEOTIDE SEQUENCE</scope>
    <source>
        <strain evidence="1">CBS 955.72</strain>
    </source>
</reference>
<sequence length="65" mass="6854">MHLHPFSFPIDISITLSAKINLPAVLVTIHLGPLELSANLIPFGPPVAGTASSICIDVRGHTIQT</sequence>
<evidence type="ECO:0000313" key="1">
    <source>
        <dbReference type="EMBL" id="KAK3348952.1"/>
    </source>
</evidence>
<dbReference type="Proteomes" id="UP001275084">
    <property type="component" value="Unassembled WGS sequence"/>
</dbReference>